<dbReference type="EMBL" id="QGGR01000038">
    <property type="protein sequence ID" value="PWK30461.1"/>
    <property type="molecule type" value="Genomic_DNA"/>
</dbReference>
<evidence type="ECO:0000256" key="1">
    <source>
        <dbReference type="SAM" id="SignalP"/>
    </source>
</evidence>
<evidence type="ECO:0000313" key="2">
    <source>
        <dbReference type="EMBL" id="PWK30461.1"/>
    </source>
</evidence>
<evidence type="ECO:0000313" key="3">
    <source>
        <dbReference type="Proteomes" id="UP000245697"/>
    </source>
</evidence>
<keyword evidence="1" id="KW-0732">Signal</keyword>
<accession>A0A316EH44</accession>
<comment type="caution">
    <text evidence="2">The sequence shown here is derived from an EMBL/GenBank/DDBJ whole genome shotgun (WGS) entry which is preliminary data.</text>
</comment>
<dbReference type="Proteomes" id="UP000245697">
    <property type="component" value="Unassembled WGS sequence"/>
</dbReference>
<organism evidence="2 3">
    <name type="scientific">Actinoplanes xinjiangensis</name>
    <dbReference type="NCBI Taxonomy" id="512350"/>
    <lineage>
        <taxon>Bacteria</taxon>
        <taxon>Bacillati</taxon>
        <taxon>Actinomycetota</taxon>
        <taxon>Actinomycetes</taxon>
        <taxon>Micromonosporales</taxon>
        <taxon>Micromonosporaceae</taxon>
        <taxon>Actinoplanes</taxon>
    </lineage>
</organism>
<protein>
    <recommendedName>
        <fullName evidence="4">Peptidase inhibitor family I36</fullName>
    </recommendedName>
</protein>
<gene>
    <name evidence="2" type="ORF">BC793_13822</name>
</gene>
<sequence>MRKNMIALMATTVMAAGAAPVVGAAPAYAESRFGCDYPRICFYLTSADWLARKPTSAFRDITQDFQKLGPRARGAYAAYNSRIDDSAWLEMSDGSQTCLAPADTWFFDQVSPPQRVIGVQITDQNECF</sequence>
<reference evidence="2 3" key="1">
    <citation type="submission" date="2018-05" db="EMBL/GenBank/DDBJ databases">
        <title>Genomic Encyclopedia of Archaeal and Bacterial Type Strains, Phase II (KMG-II): from individual species to whole genera.</title>
        <authorList>
            <person name="Goeker M."/>
        </authorList>
    </citation>
    <scope>NUCLEOTIDE SEQUENCE [LARGE SCALE GENOMIC DNA]</scope>
    <source>
        <strain evidence="2 3">DSM 45184</strain>
    </source>
</reference>
<feature type="chain" id="PRO_5016308165" description="Peptidase inhibitor family I36" evidence="1">
    <location>
        <begin position="25"/>
        <end position="128"/>
    </location>
</feature>
<dbReference type="AlphaFoldDB" id="A0A316EH44"/>
<proteinExistence type="predicted"/>
<keyword evidence="3" id="KW-1185">Reference proteome</keyword>
<feature type="signal peptide" evidence="1">
    <location>
        <begin position="1"/>
        <end position="24"/>
    </location>
</feature>
<evidence type="ECO:0008006" key="4">
    <source>
        <dbReference type="Google" id="ProtNLM"/>
    </source>
</evidence>
<name>A0A316EH44_9ACTN</name>